<comment type="caution">
    <text evidence="3">The sequence shown here is derived from an EMBL/GenBank/DDBJ whole genome shotgun (WGS) entry which is preliminary data.</text>
</comment>
<keyword evidence="4" id="KW-1185">Reference proteome</keyword>
<proteinExistence type="predicted"/>
<name>A0A7J7NTP2_9MAGN</name>
<reference evidence="3 4" key="1">
    <citation type="journal article" date="2020" name="IScience">
        <title>Genome Sequencing of the Endangered Kingdonia uniflora (Circaeasteraceae, Ranunculales) Reveals Potential Mechanisms of Evolutionary Specialization.</title>
        <authorList>
            <person name="Sun Y."/>
            <person name="Deng T."/>
            <person name="Zhang A."/>
            <person name="Moore M.J."/>
            <person name="Landis J.B."/>
            <person name="Lin N."/>
            <person name="Zhang H."/>
            <person name="Zhang X."/>
            <person name="Huang J."/>
            <person name="Zhang X."/>
            <person name="Sun H."/>
            <person name="Wang H."/>
        </authorList>
    </citation>
    <scope>NUCLEOTIDE SEQUENCE [LARGE SCALE GENOMIC DNA]</scope>
    <source>
        <strain evidence="3">TB1705</strain>
        <tissue evidence="3">Leaf</tissue>
    </source>
</reference>
<evidence type="ECO:0000313" key="4">
    <source>
        <dbReference type="Proteomes" id="UP000541444"/>
    </source>
</evidence>
<feature type="region of interest" description="Disordered" evidence="2">
    <location>
        <begin position="286"/>
        <end position="311"/>
    </location>
</feature>
<evidence type="ECO:0000256" key="2">
    <source>
        <dbReference type="SAM" id="MobiDB-lite"/>
    </source>
</evidence>
<gene>
    <name evidence="3" type="ORF">GIB67_043034</name>
</gene>
<dbReference type="AlphaFoldDB" id="A0A7J7NTP2"/>
<sequence length="311" mass="36530">MFETMTNIMMRWNKRDEKQKEEKESKARVREEQKLDREVEIQKMHKAELARKEAIEEEILVKMVKSRRITFEMQRLKLKYFGDQSLENPTPVLVPPTYQGMSKDEATEAEEDFYYRWRFYHIVLTSEQCLVCLRILLKDKVGETDTRIAPKSQVTRKELLLDTAAQEETELEATRLMKGICLRVEEERAELKRKKVELKRNVAQLKIYLLKVGKWMETLKASQVVEINNLHAKVRTNFKEVVAERDRLGRHLMSKRYSEDEVDAIRADTYVEDEKNEEIEDVAIGIVDGSDGVSPQMVKDNQGDDSERPEG</sequence>
<feature type="compositionally biased region" description="Basic and acidic residues" evidence="2">
    <location>
        <begin position="13"/>
        <end position="32"/>
    </location>
</feature>
<accession>A0A7J7NTP2</accession>
<feature type="coiled-coil region" evidence="1">
    <location>
        <begin position="181"/>
        <end position="208"/>
    </location>
</feature>
<organism evidence="3 4">
    <name type="scientific">Kingdonia uniflora</name>
    <dbReference type="NCBI Taxonomy" id="39325"/>
    <lineage>
        <taxon>Eukaryota</taxon>
        <taxon>Viridiplantae</taxon>
        <taxon>Streptophyta</taxon>
        <taxon>Embryophyta</taxon>
        <taxon>Tracheophyta</taxon>
        <taxon>Spermatophyta</taxon>
        <taxon>Magnoliopsida</taxon>
        <taxon>Ranunculales</taxon>
        <taxon>Circaeasteraceae</taxon>
        <taxon>Kingdonia</taxon>
    </lineage>
</organism>
<evidence type="ECO:0000313" key="3">
    <source>
        <dbReference type="EMBL" id="KAF6170344.1"/>
    </source>
</evidence>
<evidence type="ECO:0000256" key="1">
    <source>
        <dbReference type="SAM" id="Coils"/>
    </source>
</evidence>
<protein>
    <submittedName>
        <fullName evidence="3">Uncharacterized protein</fullName>
    </submittedName>
</protein>
<dbReference type="EMBL" id="JACGCM010000593">
    <property type="protein sequence ID" value="KAF6170344.1"/>
    <property type="molecule type" value="Genomic_DNA"/>
</dbReference>
<feature type="compositionally biased region" description="Basic and acidic residues" evidence="2">
    <location>
        <begin position="301"/>
        <end position="311"/>
    </location>
</feature>
<keyword evidence="1" id="KW-0175">Coiled coil</keyword>
<dbReference type="Proteomes" id="UP000541444">
    <property type="component" value="Unassembled WGS sequence"/>
</dbReference>
<feature type="region of interest" description="Disordered" evidence="2">
    <location>
        <begin position="12"/>
        <end position="32"/>
    </location>
</feature>